<keyword evidence="2" id="KW-1185">Reference proteome</keyword>
<evidence type="ECO:0000313" key="2">
    <source>
        <dbReference type="Proteomes" id="UP001164746"/>
    </source>
</evidence>
<dbReference type="InterPro" id="IPR027417">
    <property type="entry name" value="P-loop_NTPase"/>
</dbReference>
<reference evidence="1" key="1">
    <citation type="submission" date="2022-11" db="EMBL/GenBank/DDBJ databases">
        <title>Centuries of genome instability and evolution in soft-shell clam transmissible cancer (bioRxiv).</title>
        <authorList>
            <person name="Hart S.F.M."/>
            <person name="Yonemitsu M.A."/>
            <person name="Giersch R.M."/>
            <person name="Beal B.F."/>
            <person name="Arriagada G."/>
            <person name="Davis B.W."/>
            <person name="Ostrander E.A."/>
            <person name="Goff S.P."/>
            <person name="Metzger M.J."/>
        </authorList>
    </citation>
    <scope>NUCLEOTIDE SEQUENCE</scope>
    <source>
        <strain evidence="1">MELC-2E11</strain>
        <tissue evidence="1">Siphon/mantle</tissue>
    </source>
</reference>
<evidence type="ECO:0000313" key="1">
    <source>
        <dbReference type="EMBL" id="WAR09549.1"/>
    </source>
</evidence>
<dbReference type="Proteomes" id="UP001164746">
    <property type="component" value="Chromosome 7"/>
</dbReference>
<accession>A0ABY7EKL0</accession>
<name>A0ABY7EKL0_MYAAR</name>
<proteinExistence type="predicted"/>
<dbReference type="EMBL" id="CP111018">
    <property type="protein sequence ID" value="WAR09549.1"/>
    <property type="molecule type" value="Genomic_DNA"/>
</dbReference>
<dbReference type="SUPFAM" id="SSF52540">
    <property type="entry name" value="P-loop containing nucleoside triphosphate hydrolases"/>
    <property type="match status" value="1"/>
</dbReference>
<organism evidence="1 2">
    <name type="scientific">Mya arenaria</name>
    <name type="common">Soft-shell clam</name>
    <dbReference type="NCBI Taxonomy" id="6604"/>
    <lineage>
        <taxon>Eukaryota</taxon>
        <taxon>Metazoa</taxon>
        <taxon>Spiralia</taxon>
        <taxon>Lophotrochozoa</taxon>
        <taxon>Mollusca</taxon>
        <taxon>Bivalvia</taxon>
        <taxon>Autobranchia</taxon>
        <taxon>Heteroconchia</taxon>
        <taxon>Euheterodonta</taxon>
        <taxon>Imparidentia</taxon>
        <taxon>Neoheterodontei</taxon>
        <taxon>Myida</taxon>
        <taxon>Myoidea</taxon>
        <taxon>Myidae</taxon>
        <taxon>Mya</taxon>
    </lineage>
</organism>
<dbReference type="Gene3D" id="3.40.50.300">
    <property type="entry name" value="P-loop containing nucleotide triphosphate hydrolases"/>
    <property type="match status" value="1"/>
</dbReference>
<gene>
    <name evidence="1" type="ORF">MAR_034625</name>
</gene>
<sequence length="205" mass="23854">MHCTYFQKYFSDDLSKPNNIAERAKEQVTKLRHNPDMEIGSMDITENEVSTITSYIRSVENHMTELRCNLEKFMIDGDKQRMFVKSQMSVATALDFKEDLEELYMSQYSTLPVYPSLPEIDDKIHDIYVKPKVIQLDKGKYDRALFRGERFRRSMELRKKDVTALKDIFCKGTEQQQNIYIQGEPGVGKTSLCNALANLWSNPES</sequence>
<feature type="non-terminal residue" evidence="1">
    <location>
        <position position="1"/>
    </location>
</feature>
<protein>
    <submittedName>
        <fullName evidence="1">Uncharacterized protein</fullName>
    </submittedName>
</protein>